<keyword evidence="1" id="KW-0472">Membrane</keyword>
<keyword evidence="1" id="KW-0812">Transmembrane</keyword>
<organism evidence="2 3">
    <name type="scientific">Pseudooceanicola spongiae</name>
    <dbReference type="NCBI Taxonomy" id="2613965"/>
    <lineage>
        <taxon>Bacteria</taxon>
        <taxon>Pseudomonadati</taxon>
        <taxon>Pseudomonadota</taxon>
        <taxon>Alphaproteobacteria</taxon>
        <taxon>Rhodobacterales</taxon>
        <taxon>Paracoccaceae</taxon>
        <taxon>Pseudooceanicola</taxon>
    </lineage>
</organism>
<evidence type="ECO:0000313" key="3">
    <source>
        <dbReference type="Proteomes" id="UP000594118"/>
    </source>
</evidence>
<accession>A0A7L9WTX2</accession>
<dbReference type="EMBL" id="CP045201">
    <property type="protein sequence ID" value="QOL82530.1"/>
    <property type="molecule type" value="Genomic_DNA"/>
</dbReference>
<gene>
    <name evidence="2" type="ORF">F3W81_17925</name>
</gene>
<dbReference type="AlphaFoldDB" id="A0A7L9WTX2"/>
<dbReference type="Proteomes" id="UP000594118">
    <property type="component" value="Chromosome"/>
</dbReference>
<name>A0A7L9WTX2_9RHOB</name>
<reference evidence="2 3" key="1">
    <citation type="submission" date="2019-10" db="EMBL/GenBank/DDBJ databases">
        <title>Pseudopuniceibacterium sp. HQ09 islated from Antarctica.</title>
        <authorList>
            <person name="Liao L."/>
            <person name="Su S."/>
            <person name="Chen B."/>
            <person name="Yu Y."/>
        </authorList>
    </citation>
    <scope>NUCLEOTIDE SEQUENCE [LARGE SCALE GENOMIC DNA]</scope>
    <source>
        <strain evidence="2 3">HQ09</strain>
    </source>
</reference>
<dbReference type="RefSeq" id="WP_193080724.1">
    <property type="nucleotide sequence ID" value="NZ_CP045201.1"/>
</dbReference>
<feature type="transmembrane region" description="Helical" evidence="1">
    <location>
        <begin position="192"/>
        <end position="212"/>
    </location>
</feature>
<proteinExistence type="predicted"/>
<evidence type="ECO:0000313" key="2">
    <source>
        <dbReference type="EMBL" id="QOL82530.1"/>
    </source>
</evidence>
<sequence length="275" mass="28905">MNALDVISEQNARAYAANRATAAEERILVIDADTPAPSGDGDRSVSDLTDAEVASLTPELVGYLNLFGPAAIDLIDKLRVAENRQFLQEVGLQKMRFYKLGNGRQMVAFKGSNRLRTLITGTTYGLKGLTSKNISLLDVGVTPAMGNLKAGIKTVGSKAGVLSLIFVTSVDIGSYYAQPAHERELSDLMVDLGFDLTETAIGIVAGAVAAGLTMGAVVAAPVAVVVAFGLIVGIVVSIGISTVENYTGVRQSMKDALRNTEASSDSLYQQMMVAT</sequence>
<keyword evidence="3" id="KW-1185">Reference proteome</keyword>
<protein>
    <submittedName>
        <fullName evidence="2">Uncharacterized protein</fullName>
    </submittedName>
</protein>
<keyword evidence="1" id="KW-1133">Transmembrane helix</keyword>
<evidence type="ECO:0000256" key="1">
    <source>
        <dbReference type="SAM" id="Phobius"/>
    </source>
</evidence>
<feature type="transmembrane region" description="Helical" evidence="1">
    <location>
        <begin position="218"/>
        <end position="243"/>
    </location>
</feature>
<dbReference type="KEGG" id="pshq:F3W81_17925"/>